<reference evidence="2" key="1">
    <citation type="submission" date="2020-08" db="EMBL/GenBank/DDBJ databases">
        <title>Genome public.</title>
        <authorList>
            <person name="Liu C."/>
            <person name="Sun Q."/>
        </authorList>
    </citation>
    <scope>NUCLEOTIDE SEQUENCE</scope>
    <source>
        <strain evidence="2">BX12</strain>
    </source>
</reference>
<sequence>MKKHTFWERVKRHKKMLGGVCVFALCIGILAAAGGGLKTPDAVKSNQAIPEHDGDVLVDSIHVQEETEASKHGQKDSQKESSKKDSELVTSDDVSDLENSDTYFEEMRATINMDRNEVISMLTDAENTAEGSSEKENATQQKLQLLEYMEQEQNVENAIRTKGLPECLVLITESGVNVTVDKQDLNQSDVAKICDVVMRETGRKAPDIIIQSRF</sequence>
<dbReference type="Gene3D" id="1.10.287.4300">
    <property type="entry name" value="Stage III sporulation protein AH-like"/>
    <property type="match status" value="1"/>
</dbReference>
<dbReference type="InterPro" id="IPR038503">
    <property type="entry name" value="SpoIIIAH_sf"/>
</dbReference>
<feature type="region of interest" description="Disordered" evidence="1">
    <location>
        <begin position="65"/>
        <end position="101"/>
    </location>
</feature>
<dbReference type="EMBL" id="JACRYT010000003">
    <property type="protein sequence ID" value="MBC6679163.1"/>
    <property type="molecule type" value="Genomic_DNA"/>
</dbReference>
<keyword evidence="3" id="KW-1185">Reference proteome</keyword>
<proteinExistence type="predicted"/>
<dbReference type="RefSeq" id="WP_187302268.1">
    <property type="nucleotide sequence ID" value="NZ_CBCTON010000008.1"/>
</dbReference>
<evidence type="ECO:0000313" key="3">
    <source>
        <dbReference type="Proteomes" id="UP000602647"/>
    </source>
</evidence>
<feature type="compositionally biased region" description="Basic and acidic residues" evidence="1">
    <location>
        <begin position="65"/>
        <end position="87"/>
    </location>
</feature>
<dbReference type="InterPro" id="IPR024232">
    <property type="entry name" value="SpoIIIAH"/>
</dbReference>
<protein>
    <submittedName>
        <fullName evidence="2">SpoIIIAH-like family protein</fullName>
    </submittedName>
</protein>
<gene>
    <name evidence="2" type="ORF">H9L42_04905</name>
</gene>
<organism evidence="2 3">
    <name type="scientific">Zhenpiania hominis</name>
    <dbReference type="NCBI Taxonomy" id="2763644"/>
    <lineage>
        <taxon>Bacteria</taxon>
        <taxon>Bacillati</taxon>
        <taxon>Bacillota</taxon>
        <taxon>Clostridia</taxon>
        <taxon>Peptostreptococcales</taxon>
        <taxon>Anaerovoracaceae</taxon>
        <taxon>Zhenpiania</taxon>
    </lineage>
</organism>
<evidence type="ECO:0000313" key="2">
    <source>
        <dbReference type="EMBL" id="MBC6679163.1"/>
    </source>
</evidence>
<dbReference type="Pfam" id="PF12685">
    <property type="entry name" value="SpoIIIAH"/>
    <property type="match status" value="1"/>
</dbReference>
<accession>A0A923NNA6</accession>
<comment type="caution">
    <text evidence="2">The sequence shown here is derived from an EMBL/GenBank/DDBJ whole genome shotgun (WGS) entry which is preliminary data.</text>
</comment>
<dbReference type="AlphaFoldDB" id="A0A923NNA6"/>
<name>A0A923NNA6_9FIRM</name>
<evidence type="ECO:0000256" key="1">
    <source>
        <dbReference type="SAM" id="MobiDB-lite"/>
    </source>
</evidence>
<dbReference type="Proteomes" id="UP000602647">
    <property type="component" value="Unassembled WGS sequence"/>
</dbReference>